<comment type="caution">
    <text evidence="1">The sequence shown here is derived from an EMBL/GenBank/DDBJ whole genome shotgun (WGS) entry which is preliminary data.</text>
</comment>
<keyword evidence="2" id="KW-1185">Reference proteome</keyword>
<dbReference type="EMBL" id="QUAJ01000006">
    <property type="protein sequence ID" value="REI42083.1"/>
    <property type="molecule type" value="Genomic_DNA"/>
</dbReference>
<organism evidence="1 2">
    <name type="scientific">Psychrilyobacter piezotolerans</name>
    <dbReference type="NCBI Taxonomy" id="2293438"/>
    <lineage>
        <taxon>Bacteria</taxon>
        <taxon>Fusobacteriati</taxon>
        <taxon>Fusobacteriota</taxon>
        <taxon>Fusobacteriia</taxon>
        <taxon>Fusobacteriales</taxon>
        <taxon>Fusobacteriaceae</taxon>
        <taxon>Psychrilyobacter</taxon>
    </lineage>
</organism>
<accession>A0ABX9KIZ4</accession>
<dbReference type="RefSeq" id="WP_114641767.1">
    <property type="nucleotide sequence ID" value="NZ_JAACIO010000007.1"/>
</dbReference>
<evidence type="ECO:0000313" key="1">
    <source>
        <dbReference type="EMBL" id="REI42083.1"/>
    </source>
</evidence>
<dbReference type="Proteomes" id="UP000263486">
    <property type="component" value="Unassembled WGS sequence"/>
</dbReference>
<dbReference type="SUPFAM" id="SSF69279">
    <property type="entry name" value="Phage tail proteins"/>
    <property type="match status" value="1"/>
</dbReference>
<dbReference type="InterPro" id="IPR018989">
    <property type="entry name" value="DUF2001"/>
</dbReference>
<reference evidence="1 2" key="1">
    <citation type="submission" date="2018-08" db="EMBL/GenBank/DDBJ databases">
        <title>Draft genome sequence of Psychrilyobacter sp. strain SD5 isolated from Black Sea water.</title>
        <authorList>
            <person name="Yadav S."/>
            <person name="Villanueva L."/>
            <person name="Damste J.S.S."/>
        </authorList>
    </citation>
    <scope>NUCLEOTIDE SEQUENCE [LARGE SCALE GENOMIC DNA]</scope>
    <source>
        <strain evidence="1 2">SD5</strain>
    </source>
</reference>
<name>A0ABX9KIZ4_9FUSO</name>
<gene>
    <name evidence="1" type="ORF">DYH56_05015</name>
</gene>
<evidence type="ECO:0000313" key="2">
    <source>
        <dbReference type="Proteomes" id="UP000263486"/>
    </source>
</evidence>
<dbReference type="Gene3D" id="2.30.110.40">
    <property type="entry name" value="Phage tail tube protein"/>
    <property type="match status" value="1"/>
</dbReference>
<proteinExistence type="predicted"/>
<dbReference type="InterPro" id="IPR038628">
    <property type="entry name" value="XkdM-like_sf"/>
</dbReference>
<sequence length="134" mass="15397">MKKRELKKGKGKLWLGGMLIGTVTKSKFDNEIEYEEIDDPNGYGKIRVPMGNKIAGSVTFLKRDSELFMHRLRREQLGFEFDAIVTEENLETGDFETVRYIDCTVDKIPLSDFENKKITQVELSVSARAYKVIV</sequence>
<protein>
    <submittedName>
        <fullName evidence="1">Uncharacterized protein</fullName>
    </submittedName>
</protein>
<dbReference type="Pfam" id="PF09393">
    <property type="entry name" value="DUF2001"/>
    <property type="match status" value="1"/>
</dbReference>